<dbReference type="EMBL" id="QPJW01000009">
    <property type="protein sequence ID" value="RCX17338.1"/>
    <property type="molecule type" value="Genomic_DNA"/>
</dbReference>
<gene>
    <name evidence="5" type="ORF">DFP94_10962</name>
</gene>
<dbReference type="InterPro" id="IPR000794">
    <property type="entry name" value="Beta-ketoacyl_synthase"/>
</dbReference>
<dbReference type="GO" id="GO:0006633">
    <property type="term" value="P:fatty acid biosynthetic process"/>
    <property type="evidence" value="ECO:0007669"/>
    <property type="project" value="TreeGrafter"/>
</dbReference>
<evidence type="ECO:0000256" key="3">
    <source>
        <dbReference type="RuleBase" id="RU003694"/>
    </source>
</evidence>
<dbReference type="AlphaFoldDB" id="A0A369B9R4"/>
<dbReference type="Pfam" id="PF02801">
    <property type="entry name" value="Ketoacyl-synt_C"/>
    <property type="match status" value="1"/>
</dbReference>
<evidence type="ECO:0000313" key="5">
    <source>
        <dbReference type="EMBL" id="RCX17338.1"/>
    </source>
</evidence>
<organism evidence="5 6">
    <name type="scientific">Fontibacillus phaseoli</name>
    <dbReference type="NCBI Taxonomy" id="1416533"/>
    <lineage>
        <taxon>Bacteria</taxon>
        <taxon>Bacillati</taxon>
        <taxon>Bacillota</taxon>
        <taxon>Bacilli</taxon>
        <taxon>Bacillales</taxon>
        <taxon>Paenibacillaceae</taxon>
        <taxon>Fontibacillus</taxon>
    </lineage>
</organism>
<evidence type="ECO:0000256" key="2">
    <source>
        <dbReference type="ARBA" id="ARBA00022679"/>
    </source>
</evidence>
<dbReference type="InterPro" id="IPR014030">
    <property type="entry name" value="Ketoacyl_synth_N"/>
</dbReference>
<sequence length="389" mass="41785">MLRVVITGYSLFTAFGFGREVAAEHLFGGTHGFKPIERFDPAPFRCSFGAEADFSGSLLELGMICAKEALSHASLSLPADAGIVIGCAGDFEVVHRFWSGVQRLDPSGAHLETARLSESLPGYHTRAIADMCGIPGTRTLTFNNACISSSNAIGHAYDLIQSGREHSVLCGGYSLINKELFAKFDAGMAFSRDGVIRPFSLNRSGLLLGDGGCMMVLEELGHALHRKATILAELTGWGLSSDAYHVSKPHPEGNGIAAAVTTALKRSEISPQQISYINAHATGSKFTDCAETNGIKQVFGDKAYDIPISSTKSMTGHLLQATGAVETAICLMALQEDLVPPTIGHEAFDPECDLDYVLHETRTKKLEYVLNVNSSFGGNNTALILRKWR</sequence>
<dbReference type="SMART" id="SM00825">
    <property type="entry name" value="PKS_KS"/>
    <property type="match status" value="1"/>
</dbReference>
<keyword evidence="2 3" id="KW-0808">Transferase</keyword>
<evidence type="ECO:0000259" key="4">
    <source>
        <dbReference type="PROSITE" id="PS52004"/>
    </source>
</evidence>
<dbReference type="PROSITE" id="PS52004">
    <property type="entry name" value="KS3_2"/>
    <property type="match status" value="1"/>
</dbReference>
<dbReference type="InterPro" id="IPR020841">
    <property type="entry name" value="PKS_Beta-ketoAc_synthase_dom"/>
</dbReference>
<dbReference type="Proteomes" id="UP000253090">
    <property type="component" value="Unassembled WGS sequence"/>
</dbReference>
<comment type="similarity">
    <text evidence="1 3">Belongs to the thiolase-like superfamily. Beta-ketoacyl-ACP synthases family.</text>
</comment>
<evidence type="ECO:0000256" key="1">
    <source>
        <dbReference type="ARBA" id="ARBA00008467"/>
    </source>
</evidence>
<dbReference type="PANTHER" id="PTHR11712:SF336">
    <property type="entry name" value="3-OXOACYL-[ACYL-CARRIER-PROTEIN] SYNTHASE, MITOCHONDRIAL"/>
    <property type="match status" value="1"/>
</dbReference>
<accession>A0A369B9R4</accession>
<reference evidence="5 6" key="1">
    <citation type="submission" date="2018-07" db="EMBL/GenBank/DDBJ databases">
        <title>Genomic Encyclopedia of Type Strains, Phase III (KMG-III): the genomes of soil and plant-associated and newly described type strains.</title>
        <authorList>
            <person name="Whitman W."/>
        </authorList>
    </citation>
    <scope>NUCLEOTIDE SEQUENCE [LARGE SCALE GENOMIC DNA]</scope>
    <source>
        <strain evidence="5 6">CECT 8333</strain>
    </source>
</reference>
<dbReference type="Pfam" id="PF00109">
    <property type="entry name" value="ketoacyl-synt"/>
    <property type="match status" value="1"/>
</dbReference>
<dbReference type="Gene3D" id="3.40.47.10">
    <property type="match status" value="1"/>
</dbReference>
<proteinExistence type="inferred from homology"/>
<dbReference type="RefSeq" id="WP_114497982.1">
    <property type="nucleotide sequence ID" value="NZ_QPJW01000009.1"/>
</dbReference>
<dbReference type="InterPro" id="IPR014031">
    <property type="entry name" value="Ketoacyl_synth_C"/>
</dbReference>
<protein>
    <submittedName>
        <fullName evidence="5">3-oxoacyl-[acyl-carrier-protein] synthase II</fullName>
    </submittedName>
</protein>
<comment type="caution">
    <text evidence="5">The sequence shown here is derived from an EMBL/GenBank/DDBJ whole genome shotgun (WGS) entry which is preliminary data.</text>
</comment>
<name>A0A369B9R4_9BACL</name>
<keyword evidence="6" id="KW-1185">Reference proteome</keyword>
<dbReference type="GO" id="GO:0004315">
    <property type="term" value="F:3-oxoacyl-[acyl-carrier-protein] synthase activity"/>
    <property type="evidence" value="ECO:0007669"/>
    <property type="project" value="TreeGrafter"/>
</dbReference>
<dbReference type="SUPFAM" id="SSF53901">
    <property type="entry name" value="Thiolase-like"/>
    <property type="match status" value="2"/>
</dbReference>
<dbReference type="InterPro" id="IPR016039">
    <property type="entry name" value="Thiolase-like"/>
</dbReference>
<dbReference type="OrthoDB" id="2523650at2"/>
<evidence type="ECO:0000313" key="6">
    <source>
        <dbReference type="Proteomes" id="UP000253090"/>
    </source>
</evidence>
<dbReference type="CDD" id="cd00834">
    <property type="entry name" value="KAS_I_II"/>
    <property type="match status" value="1"/>
</dbReference>
<dbReference type="PANTHER" id="PTHR11712">
    <property type="entry name" value="POLYKETIDE SYNTHASE-RELATED"/>
    <property type="match status" value="1"/>
</dbReference>
<feature type="domain" description="Ketosynthase family 3 (KS3)" evidence="4">
    <location>
        <begin position="1"/>
        <end position="387"/>
    </location>
</feature>